<feature type="domain" description="Protein kinase" evidence="2">
    <location>
        <begin position="320"/>
        <end position="605"/>
    </location>
</feature>
<feature type="region of interest" description="Disordered" evidence="1">
    <location>
        <begin position="631"/>
        <end position="736"/>
    </location>
</feature>
<feature type="compositionally biased region" description="Acidic residues" evidence="1">
    <location>
        <begin position="658"/>
        <end position="668"/>
    </location>
</feature>
<feature type="compositionally biased region" description="Basic and acidic residues" evidence="1">
    <location>
        <begin position="669"/>
        <end position="679"/>
    </location>
</feature>
<feature type="compositionally biased region" description="Low complexity" evidence="1">
    <location>
        <begin position="843"/>
        <end position="864"/>
    </location>
</feature>
<feature type="compositionally biased region" description="Acidic residues" evidence="1">
    <location>
        <begin position="637"/>
        <end position="650"/>
    </location>
</feature>
<dbReference type="AlphaFoldDB" id="A0A9P3G6U7"/>
<dbReference type="GO" id="GO:0004672">
    <property type="term" value="F:protein kinase activity"/>
    <property type="evidence" value="ECO:0007669"/>
    <property type="project" value="InterPro"/>
</dbReference>
<evidence type="ECO:0000259" key="2">
    <source>
        <dbReference type="PROSITE" id="PS50011"/>
    </source>
</evidence>
<proteinExistence type="predicted"/>
<dbReference type="InterPro" id="IPR040976">
    <property type="entry name" value="Pkinase_fungal"/>
</dbReference>
<organism evidence="3 4">
    <name type="scientific">Phanerochaete sordida</name>
    <dbReference type="NCBI Taxonomy" id="48140"/>
    <lineage>
        <taxon>Eukaryota</taxon>
        <taxon>Fungi</taxon>
        <taxon>Dikarya</taxon>
        <taxon>Basidiomycota</taxon>
        <taxon>Agaricomycotina</taxon>
        <taxon>Agaricomycetes</taxon>
        <taxon>Polyporales</taxon>
        <taxon>Phanerochaetaceae</taxon>
        <taxon>Phanerochaete</taxon>
    </lineage>
</organism>
<dbReference type="InterPro" id="IPR008266">
    <property type="entry name" value="Tyr_kinase_AS"/>
</dbReference>
<dbReference type="Proteomes" id="UP000703269">
    <property type="component" value="Unassembled WGS sequence"/>
</dbReference>
<dbReference type="InterPro" id="IPR000719">
    <property type="entry name" value="Prot_kinase_dom"/>
</dbReference>
<reference evidence="3 4" key="1">
    <citation type="submission" date="2021-08" db="EMBL/GenBank/DDBJ databases">
        <title>Draft Genome Sequence of Phanerochaete sordida strain YK-624.</title>
        <authorList>
            <person name="Mori T."/>
            <person name="Dohra H."/>
            <person name="Suzuki T."/>
            <person name="Kawagishi H."/>
            <person name="Hirai H."/>
        </authorList>
    </citation>
    <scope>NUCLEOTIDE SEQUENCE [LARGE SCALE GENOMIC DNA]</scope>
    <source>
        <strain evidence="3 4">YK-624</strain>
    </source>
</reference>
<dbReference type="EMBL" id="BPQB01000016">
    <property type="protein sequence ID" value="GJE90363.1"/>
    <property type="molecule type" value="Genomic_DNA"/>
</dbReference>
<dbReference type="Pfam" id="PF17667">
    <property type="entry name" value="Pkinase_fungal"/>
    <property type="match status" value="1"/>
</dbReference>
<dbReference type="PANTHER" id="PTHR38248">
    <property type="entry name" value="FUNK1 6"/>
    <property type="match status" value="1"/>
</dbReference>
<keyword evidence="4" id="KW-1185">Reference proteome</keyword>
<accession>A0A9P3G6U7</accession>
<dbReference type="PANTHER" id="PTHR38248:SF2">
    <property type="entry name" value="FUNK1 11"/>
    <property type="match status" value="1"/>
</dbReference>
<gene>
    <name evidence="3" type="ORF">PsYK624_064940</name>
</gene>
<comment type="caution">
    <text evidence="3">The sequence shown here is derived from an EMBL/GenBank/DDBJ whole genome shotgun (WGS) entry which is preliminary data.</text>
</comment>
<feature type="region of interest" description="Disordered" evidence="1">
    <location>
        <begin position="815"/>
        <end position="884"/>
    </location>
</feature>
<dbReference type="SUPFAM" id="SSF56112">
    <property type="entry name" value="Protein kinase-like (PK-like)"/>
    <property type="match status" value="1"/>
</dbReference>
<dbReference type="InterPro" id="IPR011009">
    <property type="entry name" value="Kinase-like_dom_sf"/>
</dbReference>
<dbReference type="PROSITE" id="PS00109">
    <property type="entry name" value="PROTEIN_KINASE_TYR"/>
    <property type="match status" value="1"/>
</dbReference>
<dbReference type="PROSITE" id="PS50011">
    <property type="entry name" value="PROTEIN_KINASE_DOM"/>
    <property type="match status" value="1"/>
</dbReference>
<evidence type="ECO:0000313" key="4">
    <source>
        <dbReference type="Proteomes" id="UP000703269"/>
    </source>
</evidence>
<evidence type="ECO:0000313" key="3">
    <source>
        <dbReference type="EMBL" id="GJE90363.1"/>
    </source>
</evidence>
<protein>
    <recommendedName>
        <fullName evidence="2">Protein kinase domain-containing protein</fullName>
    </recommendedName>
</protein>
<evidence type="ECO:0000256" key="1">
    <source>
        <dbReference type="SAM" id="MobiDB-lite"/>
    </source>
</evidence>
<dbReference type="Gene3D" id="1.10.510.10">
    <property type="entry name" value="Transferase(Phosphotransferase) domain 1"/>
    <property type="match status" value="1"/>
</dbReference>
<sequence>MDLLYFFEKLEQFFSEHLPGPSLTSEQLVQIGDFKHIPYDAQNERKVYAPFIGVVKALYALLGLEFTIFATGDRPESGESDMKPDACVYSLNEPGHHVYTLVDKDFADSKPPTEPWEHDLRACTGRTAWAWMKTLIEFKTHKSKAPFVRKSDGTWILANSPDGRKSRAQMAKYAAELQARQHRKFVFTVFVWRHLAWFMRWDRAGCIVSEPVDYIEDPAPLLNFLYRLALLDDSAQGYDTSVTRASQEHIVQFEAFANALEEGSHKKQYALHALGQQHEYPIHAVHCPDVDWIDTLSAEISSVRAKANRTRLYLIGRLRHGSRSPTGRGGKGFIAYDVDRHRLVWMKDYWCAEADGVHPELSIYKILKSSSVRYVATAIAGGDVGGGGARQLTITQDYLTGDSKPARRFHHRLIIWEVGRPLKTYTHGGKLVTAIVQALLGHKSAWTKAKILHRDVSMNNILINIDDSNAFLNDWDLCKFSWELGEASVASQHARSGTWPYMSGAILEYPLKPNELADDVESFVYVLSLTLLRFHIHSLSDRDAEGHRSQLALHVGETYDHCQTAAGGYTIGGYRKIKHMLAGNPDFDLDPRWNQTELIYLLAKLYRLGQLHYSKLDLKALQEKYGVRRLPQPVLPPDEDPSIEDYEDPTDLSKLVFADDDSESEMDTDPPRAHDERPAQVDLLATPRKSRVSADDATEATPRRGASSSVRVDPDSPTPTRHSDAPLEDPNVGDGALPLPQVYLPAASVFAPHTNPAPCWYADAELRAQLAKVEGDFTSHDHILGIFAAVKTDKWKRDKFADQFIHLSTIKLVPSVGSTGEKRPSEAGDDSERPKSKSRGSKSSKTQGKTSKGSKSGSKASGSGAPHSGQQGAEADVFGPVAMR</sequence>
<name>A0A9P3G6U7_9APHY</name>
<feature type="compositionally biased region" description="Basic and acidic residues" evidence="1">
    <location>
        <begin position="820"/>
        <end position="835"/>
    </location>
</feature>
<dbReference type="GO" id="GO:0005524">
    <property type="term" value="F:ATP binding"/>
    <property type="evidence" value="ECO:0007669"/>
    <property type="project" value="InterPro"/>
</dbReference>
<dbReference type="OrthoDB" id="2791154at2759"/>